<accession>A0A7W9DXN8</accession>
<proteinExistence type="predicted"/>
<sequence length="307" mass="33712">MKRITLLALLALIIVSCKKDITTPVKEETTIDYHQTVKTQFIEAGGTKYAYRVLGNKTGIPLILLAPSFTSIDGWDPAVTNGLAKYYKVILFDNKGVGASSGKTPDKIDDMAKDAVIFIKALGYSKVNLLGFSMGGFITQRIILTEPELVNRVILTGTGPKGSEGLSELGSTLTKISTLSPDEQLLYLLFSHSVAGRELGQQSLQRIHKRTVDRDPETTQQSNGAQVTAVLNWAEPATHTLEDLKTITQPVLIVEGRFDVLVPVVNSFSLYQNIPNSRLYLFPEAGHGSIFQEPARFLDQAKDFLDK</sequence>
<dbReference type="RefSeq" id="WP_183879400.1">
    <property type="nucleotide sequence ID" value="NZ_JACHCD010000002.1"/>
</dbReference>
<dbReference type="PRINTS" id="PR00111">
    <property type="entry name" value="ABHYDROLASE"/>
</dbReference>
<dbReference type="Gene3D" id="3.40.50.1820">
    <property type="entry name" value="alpha/beta hydrolase"/>
    <property type="match status" value="1"/>
</dbReference>
<evidence type="ECO:0000313" key="3">
    <source>
        <dbReference type="Proteomes" id="UP000537204"/>
    </source>
</evidence>
<name>A0A7W9DXN8_9SPHI</name>
<protein>
    <submittedName>
        <fullName evidence="2">Pimeloyl-ACP methyl ester carboxylesterase</fullName>
    </submittedName>
</protein>
<dbReference type="EMBL" id="JACHCE010000001">
    <property type="protein sequence ID" value="MBB5635076.1"/>
    <property type="molecule type" value="Genomic_DNA"/>
</dbReference>
<dbReference type="InterPro" id="IPR050471">
    <property type="entry name" value="AB_hydrolase"/>
</dbReference>
<reference evidence="2 3" key="1">
    <citation type="submission" date="2020-08" db="EMBL/GenBank/DDBJ databases">
        <title>Genomic Encyclopedia of Type Strains, Phase IV (KMG-V): Genome sequencing to study the core and pangenomes of soil and plant-associated prokaryotes.</title>
        <authorList>
            <person name="Whitman W."/>
        </authorList>
    </citation>
    <scope>NUCLEOTIDE SEQUENCE [LARGE SCALE GENOMIC DNA]</scope>
    <source>
        <strain evidence="2 3">S3M1</strain>
    </source>
</reference>
<comment type="caution">
    <text evidence="2">The sequence shown here is derived from an EMBL/GenBank/DDBJ whole genome shotgun (WGS) entry which is preliminary data.</text>
</comment>
<dbReference type="PANTHER" id="PTHR43433">
    <property type="entry name" value="HYDROLASE, ALPHA/BETA FOLD FAMILY PROTEIN"/>
    <property type="match status" value="1"/>
</dbReference>
<dbReference type="InterPro" id="IPR029058">
    <property type="entry name" value="AB_hydrolase_fold"/>
</dbReference>
<feature type="domain" description="AB hydrolase-1" evidence="1">
    <location>
        <begin position="70"/>
        <end position="294"/>
    </location>
</feature>
<organism evidence="2 3">
    <name type="scientific">Pedobacter cryoconitis</name>
    <dbReference type="NCBI Taxonomy" id="188932"/>
    <lineage>
        <taxon>Bacteria</taxon>
        <taxon>Pseudomonadati</taxon>
        <taxon>Bacteroidota</taxon>
        <taxon>Sphingobacteriia</taxon>
        <taxon>Sphingobacteriales</taxon>
        <taxon>Sphingobacteriaceae</taxon>
        <taxon>Pedobacter</taxon>
    </lineage>
</organism>
<dbReference type="AlphaFoldDB" id="A0A7W9DXN8"/>
<gene>
    <name evidence="2" type="ORF">HDE68_000961</name>
</gene>
<dbReference type="GO" id="GO:0046503">
    <property type="term" value="P:glycerolipid catabolic process"/>
    <property type="evidence" value="ECO:0007669"/>
    <property type="project" value="TreeGrafter"/>
</dbReference>
<dbReference type="Proteomes" id="UP000537204">
    <property type="component" value="Unassembled WGS sequence"/>
</dbReference>
<dbReference type="PROSITE" id="PS51257">
    <property type="entry name" value="PROKAR_LIPOPROTEIN"/>
    <property type="match status" value="1"/>
</dbReference>
<evidence type="ECO:0000259" key="1">
    <source>
        <dbReference type="Pfam" id="PF00561"/>
    </source>
</evidence>
<dbReference type="InterPro" id="IPR000073">
    <property type="entry name" value="AB_hydrolase_1"/>
</dbReference>
<dbReference type="Pfam" id="PF00561">
    <property type="entry name" value="Abhydrolase_1"/>
    <property type="match status" value="1"/>
</dbReference>
<dbReference type="GO" id="GO:0004806">
    <property type="term" value="F:triacylglycerol lipase activity"/>
    <property type="evidence" value="ECO:0007669"/>
    <property type="project" value="TreeGrafter"/>
</dbReference>
<evidence type="ECO:0000313" key="2">
    <source>
        <dbReference type="EMBL" id="MBB5635076.1"/>
    </source>
</evidence>
<dbReference type="SUPFAM" id="SSF53474">
    <property type="entry name" value="alpha/beta-Hydrolases"/>
    <property type="match status" value="1"/>
</dbReference>
<dbReference type="PANTHER" id="PTHR43433:SF5">
    <property type="entry name" value="AB HYDROLASE-1 DOMAIN-CONTAINING PROTEIN"/>
    <property type="match status" value="1"/>
</dbReference>